<keyword evidence="3" id="KW-1185">Reference proteome</keyword>
<evidence type="ECO:0000313" key="3">
    <source>
        <dbReference type="Proteomes" id="UP000624419"/>
    </source>
</evidence>
<feature type="transmembrane region" description="Helical" evidence="1">
    <location>
        <begin position="18"/>
        <end position="36"/>
    </location>
</feature>
<reference evidence="2 3" key="1">
    <citation type="submission" date="2020-04" db="EMBL/GenBank/DDBJ databases">
        <title>Salinimonas sp. HHU 13199.</title>
        <authorList>
            <person name="Cui X."/>
            <person name="Zhang D."/>
        </authorList>
    </citation>
    <scope>NUCLEOTIDE SEQUENCE [LARGE SCALE GENOMIC DNA]</scope>
    <source>
        <strain evidence="2 3">HHU 13199</strain>
    </source>
</reference>
<organism evidence="2 3">
    <name type="scientific">Salinimonas profundi</name>
    <dbReference type="NCBI Taxonomy" id="2729140"/>
    <lineage>
        <taxon>Bacteria</taxon>
        <taxon>Pseudomonadati</taxon>
        <taxon>Pseudomonadota</taxon>
        <taxon>Gammaproteobacteria</taxon>
        <taxon>Alteromonadales</taxon>
        <taxon>Alteromonadaceae</taxon>
        <taxon>Alteromonas/Salinimonas group</taxon>
        <taxon>Salinimonas</taxon>
    </lineage>
</organism>
<accession>A0ABR8LMY3</accession>
<dbReference type="Proteomes" id="UP000624419">
    <property type="component" value="Unassembled WGS sequence"/>
</dbReference>
<comment type="caution">
    <text evidence="2">The sequence shown here is derived from an EMBL/GenBank/DDBJ whole genome shotgun (WGS) entry which is preliminary data.</text>
</comment>
<sequence length="202" mass="22942">MNTGVGSRNKNKTTRKIFLGRLAAFIAPAILTMSLMQGCGDKGHQNQNNRYPETSVATEFLSESELTKLLNFAGTKLGLLGIEYSTYSWQVSNQLSRDMLMDRVEARMKGFPELFVSTEKVFKEWREKGYEHEMVLGYKGLDNINVAILGDYLDKKYNGADIGIKYGLTNQDLATLIVKTKGNRRLFHQSIVEHTMDMKRDD</sequence>
<keyword evidence="1" id="KW-0812">Transmembrane</keyword>
<gene>
    <name evidence="2" type="ORF">HHX48_17560</name>
</gene>
<dbReference type="EMBL" id="JABBXD010000015">
    <property type="protein sequence ID" value="MBD3587549.1"/>
    <property type="molecule type" value="Genomic_DNA"/>
</dbReference>
<evidence type="ECO:0000313" key="2">
    <source>
        <dbReference type="EMBL" id="MBD3587549.1"/>
    </source>
</evidence>
<keyword evidence="1" id="KW-0472">Membrane</keyword>
<dbReference type="RefSeq" id="WP_191026603.1">
    <property type="nucleotide sequence ID" value="NZ_JABBXD010000015.1"/>
</dbReference>
<name>A0ABR8LMY3_9ALTE</name>
<keyword evidence="1" id="KW-1133">Transmembrane helix</keyword>
<evidence type="ECO:0000256" key="1">
    <source>
        <dbReference type="SAM" id="Phobius"/>
    </source>
</evidence>
<protein>
    <submittedName>
        <fullName evidence="2">Uncharacterized protein</fullName>
    </submittedName>
</protein>
<proteinExistence type="predicted"/>